<feature type="transmembrane region" description="Helical" evidence="3">
    <location>
        <begin position="209"/>
        <end position="228"/>
    </location>
</feature>
<keyword evidence="5" id="KW-1185">Reference proteome</keyword>
<feature type="transmembrane region" description="Helical" evidence="3">
    <location>
        <begin position="234"/>
        <end position="255"/>
    </location>
</feature>
<keyword evidence="3" id="KW-0472">Membrane</keyword>
<dbReference type="Proteomes" id="UP001569428">
    <property type="component" value="Unassembled WGS sequence"/>
</dbReference>
<dbReference type="EMBL" id="JBGMEK010000024">
    <property type="protein sequence ID" value="MFA0811666.1"/>
    <property type="molecule type" value="Genomic_DNA"/>
</dbReference>
<feature type="transmembrane region" description="Helical" evidence="3">
    <location>
        <begin position="430"/>
        <end position="448"/>
    </location>
</feature>
<protein>
    <submittedName>
        <fullName evidence="4">DUF2339 domain-containing protein</fullName>
    </submittedName>
</protein>
<feature type="transmembrane region" description="Helical" evidence="3">
    <location>
        <begin position="957"/>
        <end position="975"/>
    </location>
</feature>
<dbReference type="PANTHER" id="PTHR38434">
    <property type="entry name" value="BLL2549 PROTEIN"/>
    <property type="match status" value="1"/>
</dbReference>
<feature type="transmembrane region" description="Helical" evidence="3">
    <location>
        <begin position="149"/>
        <end position="169"/>
    </location>
</feature>
<feature type="transmembrane region" description="Helical" evidence="3">
    <location>
        <begin position="484"/>
        <end position="509"/>
    </location>
</feature>
<evidence type="ECO:0000256" key="2">
    <source>
        <dbReference type="SAM" id="MobiDB-lite"/>
    </source>
</evidence>
<feature type="transmembrane region" description="Helical" evidence="3">
    <location>
        <begin position="904"/>
        <end position="923"/>
    </location>
</feature>
<feature type="transmembrane region" description="Helical" evidence="3">
    <location>
        <begin position="336"/>
        <end position="353"/>
    </location>
</feature>
<feature type="region of interest" description="Disordered" evidence="2">
    <location>
        <begin position="84"/>
        <end position="105"/>
    </location>
</feature>
<dbReference type="RefSeq" id="WP_371839257.1">
    <property type="nucleotide sequence ID" value="NZ_JBGMEK010000024.1"/>
</dbReference>
<feature type="transmembrane region" description="Helical" evidence="3">
    <location>
        <begin position="454"/>
        <end position="472"/>
    </location>
</feature>
<feature type="transmembrane region" description="Helical" evidence="3">
    <location>
        <begin position="605"/>
        <end position="630"/>
    </location>
</feature>
<keyword evidence="1" id="KW-0175">Coiled coil</keyword>
<gene>
    <name evidence="4" type="ORF">ACCI49_12115</name>
</gene>
<feature type="transmembrane region" description="Helical" evidence="3">
    <location>
        <begin position="929"/>
        <end position="950"/>
    </location>
</feature>
<dbReference type="InterPro" id="IPR019286">
    <property type="entry name" value="DUF2339_TM"/>
</dbReference>
<feature type="transmembrane region" description="Helical" evidence="3">
    <location>
        <begin position="786"/>
        <end position="807"/>
    </location>
</feature>
<sequence>METELLSLRAELALLERDNQRRLETFERRLSALEAQLRRDDTAQKEPLAESTAELEDELALLMGTPSEPRQTVEQAHPAPIASATASPELISSGPKSPPQKAGKASVATPWLQEGLASLLTPALEPLNRVWEPLANFYRHYQRQGKAPIFFMTAAGILALVFGFAYLLQFSFNNYLGSTGKITLGFLVAAATTFGGVTFSRRMPYMADYGSGLIALGVILLYLCGYFAGPYYQLVSISVGIGLLVITTGLSYLLALLFVTRVVSMVTLLGGATMPLVANHFDPSALVYLSYLLALALAMLHLSRQIRWPQLAIVTMVLSAAMFEFSISNLDEAASTWGPLLILHGFFYGFAHYALRGLRSELIESKGLERRRLIIIAINLVLFIHISWSMAPSSNTLGIVWLLNLLPWMALAIYSRWLFGYNTASISARVVQSMALLHGGLLAGLAILALCSPALLGIVWCLEGLLLIFLGARFGFISVRSEGYIALTAAGLTMLWQALAWVAGGIVPAPVLLSLSADAGWGNWLALCAAAFTLTRLLQHCADRITAAEHHLTTFADNAFVVFLSASFLLSVGILWPQGMWLLALLPMGFLIWRGQRTGSAFSEWFGLSHYLLLFVPLLASASVVGNLHFYDQIPYGKIASVEAFLSLWMIAALYKHLNMQSTGFSLALNLRKLFYALVPIFFLPTVLYKANGYFPIAVWLSCAIALVLYTRLKLEVLKQELRILITGASFVTIISCVLQEFANWQGFAMSGLLLGLVSMAALLWIGQGLRRKAAGHDWQLTLHRVLKPLFPLAFYYLAATLLIISYALSRDFALALLLGQLYFAGLYIFKPKLAPLRNQLTPLYMLSLRLFEFITLLQVTAVIANSSKAPMLGLYNLVALGIASLLVYQRFFANRAVWPDRRLFNLWALHLTAIPVYIALLAQLLETMWLPAISFALVVHATLLLFQTLKPETQKLLKLSLVLYGTAALKIVLWDMQDFSLIQKIVVCMLVGLCMLGAAFQYQRFLSRNRLPQ</sequence>
<evidence type="ECO:0000313" key="4">
    <source>
        <dbReference type="EMBL" id="MFA0811666.1"/>
    </source>
</evidence>
<feature type="transmembrane region" description="Helical" evidence="3">
    <location>
        <begin position="981"/>
        <end position="1001"/>
    </location>
</feature>
<reference evidence="4 5" key="1">
    <citation type="submission" date="2024-08" db="EMBL/GenBank/DDBJ databases">
        <authorList>
            <person name="Ishaq N."/>
        </authorList>
    </citation>
    <scope>NUCLEOTIDE SEQUENCE [LARGE SCALE GENOMIC DNA]</scope>
    <source>
        <strain evidence="4 5">DSM 18651</strain>
    </source>
</reference>
<feature type="transmembrane region" description="Helical" evidence="3">
    <location>
        <begin position="693"/>
        <end position="710"/>
    </location>
</feature>
<feature type="coiled-coil region" evidence="1">
    <location>
        <begin position="16"/>
        <end position="43"/>
    </location>
</feature>
<feature type="transmembrane region" description="Helical" evidence="3">
    <location>
        <begin position="311"/>
        <end position="330"/>
    </location>
</feature>
<feature type="transmembrane region" description="Helical" evidence="3">
    <location>
        <begin position="851"/>
        <end position="868"/>
    </location>
</feature>
<feature type="transmembrane region" description="Helical" evidence="3">
    <location>
        <begin position="874"/>
        <end position="892"/>
    </location>
</feature>
<keyword evidence="3" id="KW-0812">Transmembrane</keyword>
<feature type="transmembrane region" description="Helical" evidence="3">
    <location>
        <begin position="748"/>
        <end position="766"/>
    </location>
</feature>
<feature type="transmembrane region" description="Helical" evidence="3">
    <location>
        <begin position="722"/>
        <end position="742"/>
    </location>
</feature>
<keyword evidence="3" id="KW-1133">Transmembrane helix</keyword>
<organism evidence="4 5">
    <name type="scientific">Microbulbifer epialgicus</name>
    <dbReference type="NCBI Taxonomy" id="393907"/>
    <lineage>
        <taxon>Bacteria</taxon>
        <taxon>Pseudomonadati</taxon>
        <taxon>Pseudomonadota</taxon>
        <taxon>Gammaproteobacteria</taxon>
        <taxon>Cellvibrionales</taxon>
        <taxon>Microbulbiferaceae</taxon>
        <taxon>Microbulbifer</taxon>
    </lineage>
</organism>
<feature type="transmembrane region" description="Helical" evidence="3">
    <location>
        <begin position="813"/>
        <end position="830"/>
    </location>
</feature>
<proteinExistence type="predicted"/>
<dbReference type="PANTHER" id="PTHR38434:SF1">
    <property type="entry name" value="BLL2549 PROTEIN"/>
    <property type="match status" value="1"/>
</dbReference>
<evidence type="ECO:0000256" key="1">
    <source>
        <dbReference type="SAM" id="Coils"/>
    </source>
</evidence>
<feature type="transmembrane region" description="Helical" evidence="3">
    <location>
        <begin position="667"/>
        <end position="687"/>
    </location>
</feature>
<feature type="transmembrane region" description="Helical" evidence="3">
    <location>
        <begin position="175"/>
        <end position="197"/>
    </location>
</feature>
<feature type="transmembrane region" description="Helical" evidence="3">
    <location>
        <begin position="521"/>
        <end position="538"/>
    </location>
</feature>
<evidence type="ECO:0000313" key="5">
    <source>
        <dbReference type="Proteomes" id="UP001569428"/>
    </source>
</evidence>
<evidence type="ECO:0000256" key="3">
    <source>
        <dbReference type="SAM" id="Phobius"/>
    </source>
</evidence>
<comment type="caution">
    <text evidence="4">The sequence shown here is derived from an EMBL/GenBank/DDBJ whole genome shotgun (WGS) entry which is preliminary data.</text>
</comment>
<feature type="transmembrane region" description="Helical" evidence="3">
    <location>
        <begin position="285"/>
        <end position="302"/>
    </location>
</feature>
<accession>A0ABV4NZV6</accession>
<feature type="transmembrane region" description="Helical" evidence="3">
    <location>
        <begin position="262"/>
        <end position="279"/>
    </location>
</feature>
<feature type="transmembrane region" description="Helical" evidence="3">
    <location>
        <begin position="373"/>
        <end position="391"/>
    </location>
</feature>
<feature type="transmembrane region" description="Helical" evidence="3">
    <location>
        <begin position="397"/>
        <end position="418"/>
    </location>
</feature>
<name>A0ABV4NZV6_9GAMM</name>
<dbReference type="Pfam" id="PF10101">
    <property type="entry name" value="DUF2339"/>
    <property type="match status" value="1"/>
</dbReference>